<evidence type="ECO:0008006" key="3">
    <source>
        <dbReference type="Google" id="ProtNLM"/>
    </source>
</evidence>
<dbReference type="Proteomes" id="UP000512286">
    <property type="component" value="Chromosome"/>
</dbReference>
<evidence type="ECO:0000313" key="1">
    <source>
        <dbReference type="EMBL" id="QLY82100.1"/>
    </source>
</evidence>
<dbReference type="AlphaFoldDB" id="A0A7D7A6K5"/>
<evidence type="ECO:0000313" key="2">
    <source>
        <dbReference type="Proteomes" id="UP000512286"/>
    </source>
</evidence>
<protein>
    <recommendedName>
        <fullName evidence="3">Radical SAM protein</fullName>
    </recommendedName>
</protein>
<reference evidence="1 2" key="1">
    <citation type="submission" date="2020-07" db="EMBL/GenBank/DDBJ databases">
        <title>Electron transfer.</title>
        <authorList>
            <person name="Huang L."/>
            <person name="Liu X."/>
            <person name="Zhou S."/>
        </authorList>
    </citation>
    <scope>NUCLEOTIDE SEQUENCE [LARGE SCALE GENOMIC DNA]</scope>
    <source>
        <strain evidence="1 2">Lx1</strain>
    </source>
</reference>
<dbReference type="KEGG" id="cint:HZF06_11090"/>
<accession>A0A7D7A6K5</accession>
<dbReference type="RefSeq" id="WP_021802025.1">
    <property type="nucleotide sequence ID" value="NZ_CP059378.1"/>
</dbReference>
<organism evidence="1 2">
    <name type="scientific">Clostridium intestinale</name>
    <dbReference type="NCBI Taxonomy" id="36845"/>
    <lineage>
        <taxon>Bacteria</taxon>
        <taxon>Bacillati</taxon>
        <taxon>Bacillota</taxon>
        <taxon>Clostridia</taxon>
        <taxon>Eubacteriales</taxon>
        <taxon>Clostridiaceae</taxon>
        <taxon>Clostridium</taxon>
    </lineage>
</organism>
<gene>
    <name evidence="1" type="ORF">HZF06_11090</name>
</gene>
<name>A0A7D7A6K5_9CLOT</name>
<sequence length="141" mass="16786">MEKVQLLQLIDKDNTIQFNTLEFPDNIFDLDKSTEFGLNLVSLDEDVRREYEPNSSSYLERISCLKDLHDYGFKTFINMDLHPKIILKNNNLKKLLKIISFVDKIFIKKSSSHIDPIILNDYHNIIINYCNENYIKYFIFD</sequence>
<dbReference type="EMBL" id="CP059378">
    <property type="protein sequence ID" value="QLY82100.1"/>
    <property type="molecule type" value="Genomic_DNA"/>
</dbReference>
<proteinExistence type="predicted"/>